<feature type="non-terminal residue" evidence="1">
    <location>
        <position position="149"/>
    </location>
</feature>
<name>A0A1B7X276_APHFL</name>
<gene>
    <name evidence="1" type="ORF">AN484_12235</name>
</gene>
<evidence type="ECO:0000313" key="1">
    <source>
        <dbReference type="EMBL" id="OBQ43449.1"/>
    </source>
</evidence>
<evidence type="ECO:0000313" key="2">
    <source>
        <dbReference type="Proteomes" id="UP000092093"/>
    </source>
</evidence>
<dbReference type="Proteomes" id="UP000092093">
    <property type="component" value="Unassembled WGS sequence"/>
</dbReference>
<proteinExistence type="predicted"/>
<reference evidence="1 2" key="1">
    <citation type="submission" date="2015-09" db="EMBL/GenBank/DDBJ databases">
        <title>Aphanizomenon flos-aquae WA102.</title>
        <authorList>
            <person name="Driscoll C."/>
        </authorList>
    </citation>
    <scope>NUCLEOTIDE SEQUENCE [LARGE SCALE GENOMIC DNA]</scope>
    <source>
        <strain evidence="1">WA102</strain>
    </source>
</reference>
<accession>A0A1B7X276</accession>
<dbReference type="EMBL" id="LJOW01000053">
    <property type="protein sequence ID" value="OBQ43449.1"/>
    <property type="molecule type" value="Genomic_DNA"/>
</dbReference>
<dbReference type="AlphaFoldDB" id="A0A1B7X276"/>
<comment type="caution">
    <text evidence="1">The sequence shown here is derived from an EMBL/GenBank/DDBJ whole genome shotgun (WGS) entry which is preliminary data.</text>
</comment>
<sequence>MNYLQVYFQEVTQVYQGQNATEHSYRPALKKLMESLDSGIQAINEPKRIACGAPDFLVKNGVLDVGYMEAKDISVSLKKVEKTAQMVRYFSLGNLILTDYLEFRWYIQGELKLTASLGTIDKNKKIKIDKEGIQAVDQILRQFLLAKVP</sequence>
<protein>
    <recommendedName>
        <fullName evidence="3">DNA methyltransferase</fullName>
    </recommendedName>
</protein>
<organism evidence="1 2">
    <name type="scientific">Aphanizomenon flos-aquae WA102</name>
    <dbReference type="NCBI Taxonomy" id="1710896"/>
    <lineage>
        <taxon>Bacteria</taxon>
        <taxon>Bacillati</taxon>
        <taxon>Cyanobacteriota</taxon>
        <taxon>Cyanophyceae</taxon>
        <taxon>Nostocales</taxon>
        <taxon>Aphanizomenonaceae</taxon>
        <taxon>Aphanizomenon</taxon>
    </lineage>
</organism>
<evidence type="ECO:0008006" key="3">
    <source>
        <dbReference type="Google" id="ProtNLM"/>
    </source>
</evidence>